<dbReference type="Proteomes" id="UP000241462">
    <property type="component" value="Unassembled WGS sequence"/>
</dbReference>
<evidence type="ECO:0000313" key="1">
    <source>
        <dbReference type="EMBL" id="PSR87121.1"/>
    </source>
</evidence>
<dbReference type="InParanoid" id="A0A2T3A9A6"/>
<organism evidence="1 2">
    <name type="scientific">Coniella lustricola</name>
    <dbReference type="NCBI Taxonomy" id="2025994"/>
    <lineage>
        <taxon>Eukaryota</taxon>
        <taxon>Fungi</taxon>
        <taxon>Dikarya</taxon>
        <taxon>Ascomycota</taxon>
        <taxon>Pezizomycotina</taxon>
        <taxon>Sordariomycetes</taxon>
        <taxon>Sordariomycetidae</taxon>
        <taxon>Diaporthales</taxon>
        <taxon>Schizoparmaceae</taxon>
        <taxon>Coniella</taxon>
    </lineage>
</organism>
<dbReference type="EMBL" id="KZ678433">
    <property type="protein sequence ID" value="PSR87121.1"/>
    <property type="molecule type" value="Genomic_DNA"/>
</dbReference>
<evidence type="ECO:0000313" key="2">
    <source>
        <dbReference type="Proteomes" id="UP000241462"/>
    </source>
</evidence>
<reference evidence="1 2" key="1">
    <citation type="journal article" date="2018" name="Mycol. Prog.">
        <title>Coniella lustricola, a new species from submerged detritus.</title>
        <authorList>
            <person name="Raudabaugh D.B."/>
            <person name="Iturriaga T."/>
            <person name="Carver A."/>
            <person name="Mondo S."/>
            <person name="Pangilinan J."/>
            <person name="Lipzen A."/>
            <person name="He G."/>
            <person name="Amirebrahimi M."/>
            <person name="Grigoriev I.V."/>
            <person name="Miller A.N."/>
        </authorList>
    </citation>
    <scope>NUCLEOTIDE SEQUENCE [LARGE SCALE GENOMIC DNA]</scope>
    <source>
        <strain evidence="1 2">B22-T-1</strain>
    </source>
</reference>
<protein>
    <submittedName>
        <fullName evidence="1">Uncharacterized protein</fullName>
    </submittedName>
</protein>
<dbReference type="AlphaFoldDB" id="A0A2T3A9A6"/>
<proteinExistence type="predicted"/>
<sequence length="76" mass="8657">MAQEPFVAYEYLPIYFDLTFEKSVEIATHLTTRPEHTHALTVQYNSSALFYDLLSSSRTFSEPSTESQQADHEPAA</sequence>
<accession>A0A2T3A9A6</accession>
<gene>
    <name evidence="1" type="ORF">BD289DRAFT_482325</name>
</gene>
<keyword evidence="2" id="KW-1185">Reference proteome</keyword>
<name>A0A2T3A9A6_9PEZI</name>